<feature type="domain" description="C2H2-type" evidence="7">
    <location>
        <begin position="189"/>
        <end position="216"/>
    </location>
</feature>
<feature type="compositionally biased region" description="Polar residues" evidence="6">
    <location>
        <begin position="249"/>
        <end position="272"/>
    </location>
</feature>
<evidence type="ECO:0000259" key="7">
    <source>
        <dbReference type="PROSITE" id="PS50157"/>
    </source>
</evidence>
<dbReference type="InterPro" id="IPR050329">
    <property type="entry name" value="GLI_C2H2-zinc-finger"/>
</dbReference>
<name>A0ABD2J614_HETSC</name>
<keyword evidence="4" id="KW-0862">Zinc</keyword>
<dbReference type="InterPro" id="IPR013087">
    <property type="entry name" value="Znf_C2H2_type"/>
</dbReference>
<feature type="compositionally biased region" description="Polar residues" evidence="6">
    <location>
        <begin position="291"/>
        <end position="302"/>
    </location>
</feature>
<feature type="region of interest" description="Disordered" evidence="6">
    <location>
        <begin position="207"/>
        <end position="302"/>
    </location>
</feature>
<evidence type="ECO:0000256" key="5">
    <source>
        <dbReference type="PROSITE-ProRule" id="PRU00042"/>
    </source>
</evidence>
<organism evidence="8 9">
    <name type="scientific">Heterodera schachtii</name>
    <name type="common">Sugarbeet cyst nematode worm</name>
    <name type="synonym">Tylenchus schachtii</name>
    <dbReference type="NCBI Taxonomy" id="97005"/>
    <lineage>
        <taxon>Eukaryota</taxon>
        <taxon>Metazoa</taxon>
        <taxon>Ecdysozoa</taxon>
        <taxon>Nematoda</taxon>
        <taxon>Chromadorea</taxon>
        <taxon>Rhabditida</taxon>
        <taxon>Tylenchina</taxon>
        <taxon>Tylenchomorpha</taxon>
        <taxon>Tylenchoidea</taxon>
        <taxon>Heteroderidae</taxon>
        <taxon>Heteroderinae</taxon>
        <taxon>Heterodera</taxon>
    </lineage>
</organism>
<dbReference type="EMBL" id="JBICCN010000205">
    <property type="protein sequence ID" value="KAL3086426.1"/>
    <property type="molecule type" value="Genomic_DNA"/>
</dbReference>
<dbReference type="PROSITE" id="PS00028">
    <property type="entry name" value="ZINC_FINGER_C2H2_1"/>
    <property type="match status" value="1"/>
</dbReference>
<dbReference type="GO" id="GO:0010604">
    <property type="term" value="P:positive regulation of macromolecule metabolic process"/>
    <property type="evidence" value="ECO:0007669"/>
    <property type="project" value="UniProtKB-ARBA"/>
</dbReference>
<dbReference type="Proteomes" id="UP001620645">
    <property type="component" value="Unassembled WGS sequence"/>
</dbReference>
<accession>A0ABD2J614</accession>
<dbReference type="PANTHER" id="PTHR19818">
    <property type="entry name" value="ZINC FINGER PROTEIN ZIC AND GLI"/>
    <property type="match status" value="1"/>
</dbReference>
<feature type="region of interest" description="Disordered" evidence="6">
    <location>
        <begin position="86"/>
        <end position="115"/>
    </location>
</feature>
<dbReference type="GO" id="GO:0008270">
    <property type="term" value="F:zinc ion binding"/>
    <property type="evidence" value="ECO:0007669"/>
    <property type="project" value="UniProtKB-KW"/>
</dbReference>
<keyword evidence="3 5" id="KW-0863">Zinc-finger</keyword>
<comment type="caution">
    <text evidence="8">The sequence shown here is derived from an EMBL/GenBank/DDBJ whole genome shotgun (WGS) entry which is preliminary data.</text>
</comment>
<protein>
    <recommendedName>
        <fullName evidence="7">C2H2-type domain-containing protein</fullName>
    </recommendedName>
</protein>
<keyword evidence="9" id="KW-1185">Reference proteome</keyword>
<evidence type="ECO:0000313" key="9">
    <source>
        <dbReference type="Proteomes" id="UP001620645"/>
    </source>
</evidence>
<dbReference type="SMART" id="SM00355">
    <property type="entry name" value="ZnF_C2H2"/>
    <property type="match status" value="3"/>
</dbReference>
<dbReference type="PROSITE" id="PS50157">
    <property type="entry name" value="ZINC_FINGER_C2H2_2"/>
    <property type="match status" value="1"/>
</dbReference>
<dbReference type="PANTHER" id="PTHR19818:SF139">
    <property type="entry name" value="PAIR-RULE PROTEIN ODD-PAIRED"/>
    <property type="match status" value="1"/>
</dbReference>
<dbReference type="GO" id="GO:0006357">
    <property type="term" value="P:regulation of transcription by RNA polymerase II"/>
    <property type="evidence" value="ECO:0007669"/>
    <property type="project" value="UniProtKB-ARBA"/>
</dbReference>
<dbReference type="GO" id="GO:0003677">
    <property type="term" value="F:DNA binding"/>
    <property type="evidence" value="ECO:0007669"/>
    <property type="project" value="UniProtKB-ARBA"/>
</dbReference>
<reference evidence="8 9" key="1">
    <citation type="submission" date="2024-10" db="EMBL/GenBank/DDBJ databases">
        <authorList>
            <person name="Kim D."/>
        </authorList>
    </citation>
    <scope>NUCLEOTIDE SEQUENCE [LARGE SCALE GENOMIC DNA]</scope>
    <source>
        <strain evidence="8">Taebaek</strain>
    </source>
</reference>
<evidence type="ECO:0000256" key="4">
    <source>
        <dbReference type="ARBA" id="ARBA00022833"/>
    </source>
</evidence>
<keyword evidence="1" id="KW-0479">Metal-binding</keyword>
<dbReference type="Gene3D" id="3.30.160.60">
    <property type="entry name" value="Classic Zinc Finger"/>
    <property type="match status" value="1"/>
</dbReference>
<sequence>MSSPSATFSSQTLGTLNGIGISHGIDTSLGIGISPGIDTSHGIGTSHSSARRDSSSPLIVSETFVDDAPDDSDSSSAVFYAHDNSAEDDEDVDDDDDGQQNEQQQQQQNAKNKQKAKFECTKCNTNFKSDEMLELHQNNCRLTTLSRKLSSKCDICNNIFATRRGMLIHKHKKHGASKRGRSCADNTLFSCSTCDYHAKNASTLKKHQSIHKRNTTTNHSQPCSVDALPPSVIDQQSARPLDHRRNTKAKSTLSNTNVQPTKKLQCRASLNPSGRPMQIGYGGSALERGGQTMNVHEGSSQNITTTVKIDEENDDDDILIIEASESKHTNALRNKFANVGQQQNGAAAVVACSSSADISNYAGMVISACAQSNLVTFHDVKTVQGTIGKITFQFTCNNCRGQRGIARCFRGRAYCVMCCGHPECD</sequence>
<feature type="compositionally biased region" description="Low complexity" evidence="6">
    <location>
        <begin position="100"/>
        <end position="111"/>
    </location>
</feature>
<evidence type="ECO:0000256" key="3">
    <source>
        <dbReference type="ARBA" id="ARBA00022771"/>
    </source>
</evidence>
<evidence type="ECO:0000256" key="2">
    <source>
        <dbReference type="ARBA" id="ARBA00022737"/>
    </source>
</evidence>
<dbReference type="GO" id="GO:0005634">
    <property type="term" value="C:nucleus"/>
    <property type="evidence" value="ECO:0007669"/>
    <property type="project" value="UniProtKB-ARBA"/>
</dbReference>
<gene>
    <name evidence="8" type="ORF">niasHS_008480</name>
</gene>
<dbReference type="AlphaFoldDB" id="A0ABD2J614"/>
<evidence type="ECO:0000256" key="1">
    <source>
        <dbReference type="ARBA" id="ARBA00022723"/>
    </source>
</evidence>
<feature type="compositionally biased region" description="Acidic residues" evidence="6">
    <location>
        <begin position="86"/>
        <end position="99"/>
    </location>
</feature>
<proteinExistence type="predicted"/>
<evidence type="ECO:0000256" key="6">
    <source>
        <dbReference type="SAM" id="MobiDB-lite"/>
    </source>
</evidence>
<keyword evidence="2" id="KW-0677">Repeat</keyword>
<evidence type="ECO:0000313" key="8">
    <source>
        <dbReference type="EMBL" id="KAL3086426.1"/>
    </source>
</evidence>